<keyword evidence="1" id="KW-0406">Ion transport</keyword>
<dbReference type="VEuPathDB" id="VectorBase:LDEU014593"/>
<keyword evidence="1" id="KW-0407">Ion channel</keyword>
<feature type="non-terminal residue" evidence="1">
    <location>
        <position position="105"/>
    </location>
</feature>
<dbReference type="AlphaFoldDB" id="A0A443Q8M6"/>
<dbReference type="GO" id="GO:0034220">
    <property type="term" value="P:monoatomic ion transmembrane transport"/>
    <property type="evidence" value="ECO:0007669"/>
    <property type="project" value="UniProtKB-KW"/>
</dbReference>
<reference evidence="1 2" key="1">
    <citation type="journal article" date="2018" name="Gigascience">
        <title>Genomes of trombidid mites reveal novel predicted allergens and laterally-transferred genes associated with secondary metabolism.</title>
        <authorList>
            <person name="Dong X."/>
            <person name="Chaisiri K."/>
            <person name="Xia D."/>
            <person name="Armstrong S.D."/>
            <person name="Fang Y."/>
            <person name="Donnelly M.J."/>
            <person name="Kadowaki T."/>
            <person name="McGarry J.W."/>
            <person name="Darby A.C."/>
            <person name="Makepeace B.L."/>
        </authorList>
    </citation>
    <scope>NUCLEOTIDE SEQUENCE [LARGE SCALE GENOMIC DNA]</scope>
    <source>
        <strain evidence="1">UoL-UT</strain>
    </source>
</reference>
<name>A0A443Q8M6_9ACAR</name>
<protein>
    <submittedName>
        <fullName evidence="1">Potassium channel subfamily T member 2-like protein</fullName>
    </submittedName>
</protein>
<keyword evidence="1" id="KW-0813">Transport</keyword>
<accession>A0A443Q8M6</accession>
<keyword evidence="2" id="KW-1185">Reference proteome</keyword>
<evidence type="ECO:0000313" key="1">
    <source>
        <dbReference type="EMBL" id="RWR99339.1"/>
    </source>
</evidence>
<dbReference type="Proteomes" id="UP000288716">
    <property type="component" value="Unassembled WGS sequence"/>
</dbReference>
<dbReference type="OrthoDB" id="6505542at2759"/>
<proteinExistence type="predicted"/>
<gene>
    <name evidence="1" type="ORF">B4U80_07868</name>
</gene>
<evidence type="ECO:0000313" key="2">
    <source>
        <dbReference type="Proteomes" id="UP000288716"/>
    </source>
</evidence>
<dbReference type="EMBL" id="NCKV01064246">
    <property type="protein sequence ID" value="RWR99339.1"/>
    <property type="molecule type" value="Genomic_DNA"/>
</dbReference>
<sequence>MQDLGFPIEDYDDVSEKRSTLSYVIINPCFDLKLEEGDIIYLIRPSPIKSKKTFMTRGSSIRASKVSLHKPTPPPKPKFKATINPVVITSDADEEDNKTLIEGDL</sequence>
<organism evidence="1 2">
    <name type="scientific">Leptotrombidium deliense</name>
    <dbReference type="NCBI Taxonomy" id="299467"/>
    <lineage>
        <taxon>Eukaryota</taxon>
        <taxon>Metazoa</taxon>
        <taxon>Ecdysozoa</taxon>
        <taxon>Arthropoda</taxon>
        <taxon>Chelicerata</taxon>
        <taxon>Arachnida</taxon>
        <taxon>Acari</taxon>
        <taxon>Acariformes</taxon>
        <taxon>Trombidiformes</taxon>
        <taxon>Prostigmata</taxon>
        <taxon>Anystina</taxon>
        <taxon>Parasitengona</taxon>
        <taxon>Trombiculoidea</taxon>
        <taxon>Trombiculidae</taxon>
        <taxon>Leptotrombidium</taxon>
    </lineage>
</organism>
<comment type="caution">
    <text evidence="1">The sequence shown here is derived from an EMBL/GenBank/DDBJ whole genome shotgun (WGS) entry which is preliminary data.</text>
</comment>